<comment type="caution">
    <text evidence="8">The sequence shown here is derived from an EMBL/GenBank/DDBJ whole genome shotgun (WGS) entry which is preliminary data.</text>
</comment>
<dbReference type="SUPFAM" id="SSF53335">
    <property type="entry name" value="S-adenosyl-L-methionine-dependent methyltransferases"/>
    <property type="match status" value="1"/>
</dbReference>
<feature type="binding site" evidence="5">
    <location>
        <begin position="116"/>
        <end position="120"/>
    </location>
    <ligand>
        <name>S-adenosyl-L-methionine</name>
        <dbReference type="ChEBI" id="CHEBI:59789"/>
    </ligand>
</feature>
<feature type="binding site" evidence="5">
    <location>
        <position position="139"/>
    </location>
    <ligand>
        <name>S-adenosyl-L-methionine</name>
        <dbReference type="ChEBI" id="CHEBI:59789"/>
    </ligand>
</feature>
<dbReference type="EMBL" id="DLVE01000025">
    <property type="protein sequence ID" value="HAA83562.1"/>
    <property type="molecule type" value="Genomic_DNA"/>
</dbReference>
<dbReference type="PANTHER" id="PTHR18895:SF74">
    <property type="entry name" value="MTRF1L RELEASE FACTOR GLUTAMINE METHYLTRANSFERASE"/>
    <property type="match status" value="1"/>
</dbReference>
<comment type="function">
    <text evidence="5">Methylates the class 1 translation termination release factors RF1/PrfA and RF2/PrfB on the glutamine residue of the universally conserved GGQ motif.</text>
</comment>
<organism evidence="8 9">
    <name type="scientific">Thermodesulfobacterium commune</name>
    <dbReference type="NCBI Taxonomy" id="1741"/>
    <lineage>
        <taxon>Bacteria</taxon>
        <taxon>Pseudomonadati</taxon>
        <taxon>Thermodesulfobacteriota</taxon>
        <taxon>Thermodesulfobacteria</taxon>
        <taxon>Thermodesulfobacteriales</taxon>
        <taxon>Thermodesulfobacteriaceae</taxon>
        <taxon>Thermodesulfobacterium</taxon>
    </lineage>
</organism>
<proteinExistence type="inferred from homology"/>
<dbReference type="InterPro" id="IPR007848">
    <property type="entry name" value="Small_mtfrase_dom"/>
</dbReference>
<dbReference type="Pfam" id="PF05175">
    <property type="entry name" value="MTS"/>
    <property type="match status" value="1"/>
</dbReference>
<dbReference type="GO" id="GO:0032259">
    <property type="term" value="P:methylation"/>
    <property type="evidence" value="ECO:0007669"/>
    <property type="project" value="UniProtKB-KW"/>
</dbReference>
<evidence type="ECO:0000313" key="9">
    <source>
        <dbReference type="Proteomes" id="UP000257240"/>
    </source>
</evidence>
<dbReference type="InterPro" id="IPR040758">
    <property type="entry name" value="PrmC_N"/>
</dbReference>
<dbReference type="HAMAP" id="MF_02126">
    <property type="entry name" value="RF_methyltr_PrmC"/>
    <property type="match status" value="1"/>
</dbReference>
<dbReference type="InterPro" id="IPR029063">
    <property type="entry name" value="SAM-dependent_MTases_sf"/>
</dbReference>
<comment type="similarity">
    <text evidence="5">Belongs to the protein N5-glutamine methyltransferase family. PrmC subfamily.</text>
</comment>
<keyword evidence="1 5" id="KW-0489">Methyltransferase</keyword>
<dbReference type="Pfam" id="PF17827">
    <property type="entry name" value="PrmC_N"/>
    <property type="match status" value="1"/>
</dbReference>
<feature type="binding site" evidence="5">
    <location>
        <begin position="184"/>
        <end position="187"/>
    </location>
    <ligand>
        <name>substrate</name>
    </ligand>
</feature>
<dbReference type="Gene3D" id="1.10.8.10">
    <property type="entry name" value="DNA helicase RuvA subunit, C-terminal domain"/>
    <property type="match status" value="1"/>
</dbReference>
<dbReference type="PANTHER" id="PTHR18895">
    <property type="entry name" value="HEMK METHYLTRANSFERASE"/>
    <property type="match status" value="1"/>
</dbReference>
<dbReference type="RefSeq" id="WP_051754550.1">
    <property type="nucleotide sequence ID" value="NZ_DAINLL010000006.1"/>
</dbReference>
<keyword evidence="2 5" id="KW-0808">Transferase</keyword>
<sequence>MKVSQAFSQGRTLLSQIEDPEYATWEVLLILSHILKVKPLSVYLYFDEEISEEKFWEILEERLKRKPLAYILKEAYFWGRKFKVEEGVLIPRQDTETLVEAFLDLNIEQGWVLELGVGSGVIVITLLLEKSGLKGVGVDINPKALALTDKNARFYQVEERLFLLRGDGLTPFKKSGYFNVIFSNPPYLSLEEWENLEEEVRVFEPKEALVAGPKGTEFHERLMQEAPYYLKRGGFLILEIGYNQGEKVRELAKKHNWEAKFYRDLRGYERVVVLWKE</sequence>
<keyword evidence="3 5" id="KW-0949">S-adenosyl-L-methionine</keyword>
<feature type="domain" description="Release factor glutamine methyltransferase N-terminal" evidence="7">
    <location>
        <begin position="5"/>
        <end position="72"/>
    </location>
</feature>
<dbReference type="NCBIfam" id="TIGR03534">
    <property type="entry name" value="RF_mod_PrmC"/>
    <property type="match status" value="1"/>
</dbReference>
<dbReference type="GO" id="GO:0003676">
    <property type="term" value="F:nucleic acid binding"/>
    <property type="evidence" value="ECO:0007669"/>
    <property type="project" value="InterPro"/>
</dbReference>
<dbReference type="AlphaFoldDB" id="A0A124FKW0"/>
<dbReference type="NCBIfam" id="TIGR00536">
    <property type="entry name" value="hemK_fam"/>
    <property type="match status" value="1"/>
</dbReference>
<dbReference type="InterPro" id="IPR004556">
    <property type="entry name" value="HemK-like"/>
</dbReference>
<dbReference type="EC" id="2.1.1.297" evidence="5"/>
<evidence type="ECO:0000256" key="4">
    <source>
        <dbReference type="ARBA" id="ARBA00048391"/>
    </source>
</evidence>
<evidence type="ECO:0000256" key="2">
    <source>
        <dbReference type="ARBA" id="ARBA00022679"/>
    </source>
</evidence>
<dbReference type="GO" id="GO:0102559">
    <property type="term" value="F:peptide chain release factor N(5)-glutamine methyltransferase activity"/>
    <property type="evidence" value="ECO:0007669"/>
    <property type="project" value="UniProtKB-EC"/>
</dbReference>
<dbReference type="Gene3D" id="3.40.50.150">
    <property type="entry name" value="Vaccinia Virus protein VP39"/>
    <property type="match status" value="1"/>
</dbReference>
<reference evidence="8 9" key="1">
    <citation type="journal article" date="2018" name="Nat. Biotechnol.">
        <title>A standardized bacterial taxonomy based on genome phylogeny substantially revises the tree of life.</title>
        <authorList>
            <person name="Parks D.H."/>
            <person name="Chuvochina M."/>
            <person name="Waite D.W."/>
            <person name="Rinke C."/>
            <person name="Skarshewski A."/>
            <person name="Chaumeil P.A."/>
            <person name="Hugenholtz P."/>
        </authorList>
    </citation>
    <scope>NUCLEOTIDE SEQUENCE [LARGE SCALE GENOMIC DNA]</scope>
    <source>
        <strain evidence="8">UBA12529</strain>
    </source>
</reference>
<comment type="catalytic activity">
    <reaction evidence="4 5">
        <text>L-glutaminyl-[peptide chain release factor] + S-adenosyl-L-methionine = N(5)-methyl-L-glutaminyl-[peptide chain release factor] + S-adenosyl-L-homocysteine + H(+)</text>
        <dbReference type="Rhea" id="RHEA:42896"/>
        <dbReference type="Rhea" id="RHEA-COMP:10271"/>
        <dbReference type="Rhea" id="RHEA-COMP:10272"/>
        <dbReference type="ChEBI" id="CHEBI:15378"/>
        <dbReference type="ChEBI" id="CHEBI:30011"/>
        <dbReference type="ChEBI" id="CHEBI:57856"/>
        <dbReference type="ChEBI" id="CHEBI:59789"/>
        <dbReference type="ChEBI" id="CHEBI:61891"/>
        <dbReference type="EC" id="2.1.1.297"/>
    </reaction>
</comment>
<dbReference type="CDD" id="cd02440">
    <property type="entry name" value="AdoMet_MTases"/>
    <property type="match status" value="1"/>
</dbReference>
<feature type="domain" description="Methyltransferase small" evidence="6">
    <location>
        <begin position="95"/>
        <end position="188"/>
    </location>
</feature>
<dbReference type="Proteomes" id="UP000257240">
    <property type="component" value="Unassembled WGS sequence"/>
</dbReference>
<dbReference type="InterPro" id="IPR019874">
    <property type="entry name" value="RF_methyltr_PrmC"/>
</dbReference>
<evidence type="ECO:0000256" key="3">
    <source>
        <dbReference type="ARBA" id="ARBA00022691"/>
    </source>
</evidence>
<comment type="caution">
    <text evidence="5">Lacks conserved residue(s) required for the propagation of feature annotation.</text>
</comment>
<evidence type="ECO:0000256" key="1">
    <source>
        <dbReference type="ARBA" id="ARBA00022603"/>
    </source>
</evidence>
<evidence type="ECO:0000259" key="7">
    <source>
        <dbReference type="Pfam" id="PF17827"/>
    </source>
</evidence>
<evidence type="ECO:0000259" key="6">
    <source>
        <dbReference type="Pfam" id="PF05175"/>
    </source>
</evidence>
<protein>
    <recommendedName>
        <fullName evidence="5">Release factor glutamine methyltransferase</fullName>
        <shortName evidence="5">RF MTase</shortName>
        <ecNumber evidence="5">2.1.1.297</ecNumber>
    </recommendedName>
    <alternativeName>
        <fullName evidence="5">N5-glutamine methyltransferase PrmC</fullName>
    </alternativeName>
    <alternativeName>
        <fullName evidence="5">Protein-(glutamine-N5) MTase PrmC</fullName>
    </alternativeName>
    <alternativeName>
        <fullName evidence="5">Protein-glutamine N-methyltransferase PrmC</fullName>
    </alternativeName>
</protein>
<evidence type="ECO:0000256" key="5">
    <source>
        <dbReference type="HAMAP-Rule" id="MF_02126"/>
    </source>
</evidence>
<dbReference type="InterPro" id="IPR002052">
    <property type="entry name" value="DNA_methylase_N6_adenine_CS"/>
</dbReference>
<accession>A0A124FKW0</accession>
<feature type="binding site" evidence="5">
    <location>
        <position position="184"/>
    </location>
    <ligand>
        <name>S-adenosyl-L-methionine</name>
        <dbReference type="ChEBI" id="CHEBI:59789"/>
    </ligand>
</feature>
<name>A0A124FKW0_9BACT</name>
<dbReference type="InterPro" id="IPR050320">
    <property type="entry name" value="N5-glutamine_MTase"/>
</dbReference>
<gene>
    <name evidence="5 8" type="primary">prmC</name>
    <name evidence="8" type="ORF">DCE01_02040</name>
</gene>
<evidence type="ECO:0000313" key="8">
    <source>
        <dbReference type="EMBL" id="HAA83562.1"/>
    </source>
</evidence>
<dbReference type="PROSITE" id="PS00092">
    <property type="entry name" value="N6_MTASE"/>
    <property type="match status" value="1"/>
</dbReference>